<evidence type="ECO:0000256" key="1">
    <source>
        <dbReference type="ARBA" id="ARBA00004651"/>
    </source>
</evidence>
<evidence type="ECO:0000313" key="8">
    <source>
        <dbReference type="Proteomes" id="UP000095743"/>
    </source>
</evidence>
<feature type="transmembrane region" description="Helical" evidence="6">
    <location>
        <begin position="61"/>
        <end position="79"/>
    </location>
</feature>
<evidence type="ECO:0000256" key="3">
    <source>
        <dbReference type="ARBA" id="ARBA00022692"/>
    </source>
</evidence>
<dbReference type="AlphaFoldDB" id="A0A1D8GCM6"/>
<gene>
    <name evidence="7" type="ORF">Gferi_03020</name>
</gene>
<evidence type="ECO:0000256" key="6">
    <source>
        <dbReference type="SAM" id="Phobius"/>
    </source>
</evidence>
<dbReference type="STRING" id="1424294.Gferi_03020"/>
<dbReference type="GO" id="GO:0006824">
    <property type="term" value="P:cobalt ion transport"/>
    <property type="evidence" value="ECO:0007669"/>
    <property type="project" value="InterPro"/>
</dbReference>
<protein>
    <submittedName>
        <fullName evidence="7">Cobalt ECF transporter T component CbiQ</fullName>
    </submittedName>
</protein>
<dbReference type="RefSeq" id="WP_069974234.1">
    <property type="nucleotide sequence ID" value="NZ_CP017269.1"/>
</dbReference>
<dbReference type="EMBL" id="CP017269">
    <property type="protein sequence ID" value="AOT68658.1"/>
    <property type="molecule type" value="Genomic_DNA"/>
</dbReference>
<dbReference type="Pfam" id="PF02361">
    <property type="entry name" value="CbiQ"/>
    <property type="match status" value="1"/>
</dbReference>
<dbReference type="InterPro" id="IPR003339">
    <property type="entry name" value="ABC/ECF_trnsptr_transmembrane"/>
</dbReference>
<name>A0A1D8GCM6_9FIRM</name>
<keyword evidence="3 6" id="KW-0812">Transmembrane</keyword>
<evidence type="ECO:0000313" key="7">
    <source>
        <dbReference type="EMBL" id="AOT68658.1"/>
    </source>
</evidence>
<evidence type="ECO:0000256" key="5">
    <source>
        <dbReference type="ARBA" id="ARBA00023136"/>
    </source>
</evidence>
<sequence>MMLLQTSIKPINPTMKLLAALIFIFGVVFINQLSLLILCIGVVLCCSLFLQVHINRIVKRLWIAFPFLLFMLLIVPFQIPGEPIFSVQLGFIQLTATHSGFSFGLILWLKSLNSIMILLLLTETTSLKELQKALHALHVPDLLLQTIAFTFRYFTIIHQEFLRIDRAQKSRGFRRGKSLMNTYTLKIIAQTIGHVFFRALDRSERIYWAMAARGYNRNHNFPETTAFSCKDCGIAIASLSFTCFMIWIDKGGRI</sequence>
<dbReference type="PANTHER" id="PTHR34857:SF2">
    <property type="entry name" value="SLL0384 PROTEIN"/>
    <property type="match status" value="1"/>
</dbReference>
<dbReference type="InterPro" id="IPR012809">
    <property type="entry name" value="ECF_CbiQ"/>
</dbReference>
<keyword evidence="8" id="KW-1185">Reference proteome</keyword>
<dbReference type="InterPro" id="IPR051611">
    <property type="entry name" value="ECF_transporter_component"/>
</dbReference>
<dbReference type="PANTHER" id="PTHR34857">
    <property type="entry name" value="SLL0384 PROTEIN"/>
    <property type="match status" value="1"/>
</dbReference>
<keyword evidence="4 6" id="KW-1133">Transmembrane helix</keyword>
<accession>A0A1D8GCM6</accession>
<feature type="transmembrane region" description="Helical" evidence="6">
    <location>
        <begin position="20"/>
        <end position="49"/>
    </location>
</feature>
<keyword evidence="5 6" id="KW-0472">Membrane</keyword>
<dbReference type="CDD" id="cd16914">
    <property type="entry name" value="EcfT"/>
    <property type="match status" value="1"/>
</dbReference>
<proteinExistence type="predicted"/>
<dbReference type="GO" id="GO:0043190">
    <property type="term" value="C:ATP-binding cassette (ABC) transporter complex"/>
    <property type="evidence" value="ECO:0007669"/>
    <property type="project" value="InterPro"/>
</dbReference>
<dbReference type="Proteomes" id="UP000095743">
    <property type="component" value="Chromosome"/>
</dbReference>
<comment type="subcellular location">
    <subcellularLocation>
        <location evidence="1">Cell membrane</location>
        <topology evidence="1">Multi-pass membrane protein</topology>
    </subcellularLocation>
</comment>
<reference evidence="7 8" key="1">
    <citation type="submission" date="2016-09" db="EMBL/GenBank/DDBJ databases">
        <title>Genomic analysis reveals versatility of anaerobic energy metabolism of Geosporobacter ferrireducens IRF9 of phylum Firmicutes.</title>
        <authorList>
            <person name="Kim S.-J."/>
        </authorList>
    </citation>
    <scope>NUCLEOTIDE SEQUENCE [LARGE SCALE GENOMIC DNA]</scope>
    <source>
        <strain evidence="7 8">IRF9</strain>
    </source>
</reference>
<evidence type="ECO:0000256" key="4">
    <source>
        <dbReference type="ARBA" id="ARBA00022989"/>
    </source>
</evidence>
<dbReference type="OrthoDB" id="8585740at2"/>
<organism evidence="7 8">
    <name type="scientific">Geosporobacter ferrireducens</name>
    <dbReference type="NCBI Taxonomy" id="1424294"/>
    <lineage>
        <taxon>Bacteria</taxon>
        <taxon>Bacillati</taxon>
        <taxon>Bacillota</taxon>
        <taxon>Clostridia</taxon>
        <taxon>Peptostreptococcales</taxon>
        <taxon>Thermotaleaceae</taxon>
        <taxon>Geosporobacter</taxon>
    </lineage>
</organism>
<dbReference type="KEGG" id="gfe:Gferi_03020"/>
<feature type="transmembrane region" description="Helical" evidence="6">
    <location>
        <begin position="99"/>
        <end position="122"/>
    </location>
</feature>
<keyword evidence="2" id="KW-1003">Cell membrane</keyword>
<dbReference type="NCBIfam" id="TIGR02454">
    <property type="entry name" value="ECF_T_CbiQ"/>
    <property type="match status" value="1"/>
</dbReference>
<evidence type="ECO:0000256" key="2">
    <source>
        <dbReference type="ARBA" id="ARBA00022475"/>
    </source>
</evidence>